<evidence type="ECO:0000313" key="1">
    <source>
        <dbReference type="EMBL" id="PRP66827.1"/>
    </source>
</evidence>
<dbReference type="RefSeq" id="WP_105982615.1">
    <property type="nucleotide sequence ID" value="NZ_MQUC01000003.1"/>
</dbReference>
<organism evidence="1 2">
    <name type="scientific">Nonlabens agnitus</name>
    <dbReference type="NCBI Taxonomy" id="870484"/>
    <lineage>
        <taxon>Bacteria</taxon>
        <taxon>Pseudomonadati</taxon>
        <taxon>Bacteroidota</taxon>
        <taxon>Flavobacteriia</taxon>
        <taxon>Flavobacteriales</taxon>
        <taxon>Flavobacteriaceae</taxon>
        <taxon>Nonlabens</taxon>
    </lineage>
</organism>
<dbReference type="Proteomes" id="UP000239532">
    <property type="component" value="Unassembled WGS sequence"/>
</dbReference>
<name>A0A2S9WTL4_9FLAO</name>
<keyword evidence="2" id="KW-1185">Reference proteome</keyword>
<dbReference type="EMBL" id="MQUC01000003">
    <property type="protein sequence ID" value="PRP66827.1"/>
    <property type="molecule type" value="Genomic_DNA"/>
</dbReference>
<sequence length="222" mass="25660">MKYQVTIEDIDSIDEIENKWNHDDYVNLLELFEFGDTGDATDQDLKELLYLAISEYEPQEAAEIVLRYKFQDELNDGQYEQISNDMLKENVAEKHSDISLHSRLFDVNVFLYKAYNGKFPHAKASVIQFSAVSDAPVDYEIDKAAALRLLSPGINSHAILQRLFKDQISGEVAFEEANDIVWYFKKLSDQKYELITSDYWINKDDIIASSFEAQLDMDEAED</sequence>
<comment type="caution">
    <text evidence="1">The sequence shown here is derived from an EMBL/GenBank/DDBJ whole genome shotgun (WGS) entry which is preliminary data.</text>
</comment>
<protein>
    <submittedName>
        <fullName evidence="1">Uncharacterized protein</fullName>
    </submittedName>
</protein>
<accession>A0A2S9WTL4</accession>
<gene>
    <name evidence="1" type="ORF">BST86_06775</name>
</gene>
<reference evidence="1 2" key="1">
    <citation type="submission" date="2016-11" db="EMBL/GenBank/DDBJ databases">
        <title>Trade-off between light-utilization and light-protection in marine flavobacteria.</title>
        <authorList>
            <person name="Kumagai Y."/>
        </authorList>
    </citation>
    <scope>NUCLEOTIDE SEQUENCE [LARGE SCALE GENOMIC DNA]</scope>
    <source>
        <strain evidence="1 2">JCM 17109</strain>
    </source>
</reference>
<proteinExistence type="predicted"/>
<dbReference type="OrthoDB" id="1118033at2"/>
<dbReference type="AlphaFoldDB" id="A0A2S9WTL4"/>
<evidence type="ECO:0000313" key="2">
    <source>
        <dbReference type="Proteomes" id="UP000239532"/>
    </source>
</evidence>